<reference evidence="2 3" key="1">
    <citation type="journal article" date="2021" name="Commun. Biol.">
        <title>The genome of Shorea leprosula (Dipterocarpaceae) highlights the ecological relevance of drought in aseasonal tropical rainforests.</title>
        <authorList>
            <person name="Ng K.K.S."/>
            <person name="Kobayashi M.J."/>
            <person name="Fawcett J.A."/>
            <person name="Hatakeyama M."/>
            <person name="Paape T."/>
            <person name="Ng C.H."/>
            <person name="Ang C.C."/>
            <person name="Tnah L.H."/>
            <person name="Lee C.T."/>
            <person name="Nishiyama T."/>
            <person name="Sese J."/>
            <person name="O'Brien M.J."/>
            <person name="Copetti D."/>
            <person name="Mohd Noor M.I."/>
            <person name="Ong R.C."/>
            <person name="Putra M."/>
            <person name="Sireger I.Z."/>
            <person name="Indrioko S."/>
            <person name="Kosugi Y."/>
            <person name="Izuno A."/>
            <person name="Isagi Y."/>
            <person name="Lee S.L."/>
            <person name="Shimizu K.K."/>
        </authorList>
    </citation>
    <scope>NUCLEOTIDE SEQUENCE [LARGE SCALE GENOMIC DNA]</scope>
    <source>
        <strain evidence="2">214</strain>
    </source>
</reference>
<keyword evidence="3" id="KW-1185">Reference proteome</keyword>
<dbReference type="Gene3D" id="1.20.1250.20">
    <property type="entry name" value="MFS general substrate transporter like domains"/>
    <property type="match status" value="1"/>
</dbReference>
<feature type="transmembrane region" description="Helical" evidence="1">
    <location>
        <begin position="54"/>
        <end position="74"/>
    </location>
</feature>
<proteinExistence type="predicted"/>
<feature type="transmembrane region" description="Helical" evidence="1">
    <location>
        <begin position="29"/>
        <end position="48"/>
    </location>
</feature>
<sequence>MLAGWGWLTNLIVYLIEEFNVKSIDATQITNVVTGGVNLLLIISTILADSFLGSFSVVAISSCFSLLGVALLTLTASISSLRPPPCDTGSSLCQAPSRLLGTPTESDLGFVQNEDARRYIRQLPSHQRQPLASVFPNVHPLAIDLADGMLTFDPTRRITGKFISHYIASAYTSLFKIHLFSSSSSFVFLKFTLNESVFFHFFCAVEEALAHPYLERLHDIADEPVCPEPFSFDLSSNHWGKSR</sequence>
<dbReference type="PANTHER" id="PTHR11654">
    <property type="entry name" value="OLIGOPEPTIDE TRANSPORTER-RELATED"/>
    <property type="match status" value="1"/>
</dbReference>
<comment type="caution">
    <text evidence="2">The sequence shown here is derived from an EMBL/GenBank/DDBJ whole genome shotgun (WGS) entry which is preliminary data.</text>
</comment>
<gene>
    <name evidence="2" type="ORF">SLEP1_g13713</name>
</gene>
<keyword evidence="1" id="KW-0472">Membrane</keyword>
<protein>
    <submittedName>
        <fullName evidence="2">Uncharacterized protein</fullName>
    </submittedName>
</protein>
<dbReference type="SUPFAM" id="SSF56112">
    <property type="entry name" value="Protein kinase-like (PK-like)"/>
    <property type="match status" value="1"/>
</dbReference>
<dbReference type="EMBL" id="BPVZ01000016">
    <property type="protein sequence ID" value="GKV01134.1"/>
    <property type="molecule type" value="Genomic_DNA"/>
</dbReference>
<dbReference type="InterPro" id="IPR036259">
    <property type="entry name" value="MFS_trans_sf"/>
</dbReference>
<evidence type="ECO:0000313" key="2">
    <source>
        <dbReference type="EMBL" id="GKV01134.1"/>
    </source>
</evidence>
<name>A0AAV5ISE0_9ROSI</name>
<dbReference type="AlphaFoldDB" id="A0AAV5ISE0"/>
<keyword evidence="1" id="KW-0812">Transmembrane</keyword>
<organism evidence="2 3">
    <name type="scientific">Rubroshorea leprosula</name>
    <dbReference type="NCBI Taxonomy" id="152421"/>
    <lineage>
        <taxon>Eukaryota</taxon>
        <taxon>Viridiplantae</taxon>
        <taxon>Streptophyta</taxon>
        <taxon>Embryophyta</taxon>
        <taxon>Tracheophyta</taxon>
        <taxon>Spermatophyta</taxon>
        <taxon>Magnoliopsida</taxon>
        <taxon>eudicotyledons</taxon>
        <taxon>Gunneridae</taxon>
        <taxon>Pentapetalae</taxon>
        <taxon>rosids</taxon>
        <taxon>malvids</taxon>
        <taxon>Malvales</taxon>
        <taxon>Dipterocarpaceae</taxon>
        <taxon>Rubroshorea</taxon>
    </lineage>
</organism>
<evidence type="ECO:0000256" key="1">
    <source>
        <dbReference type="SAM" id="Phobius"/>
    </source>
</evidence>
<dbReference type="Gene3D" id="1.10.510.10">
    <property type="entry name" value="Transferase(Phosphotransferase) domain 1"/>
    <property type="match status" value="1"/>
</dbReference>
<dbReference type="InterPro" id="IPR011009">
    <property type="entry name" value="Kinase-like_dom_sf"/>
</dbReference>
<evidence type="ECO:0000313" key="3">
    <source>
        <dbReference type="Proteomes" id="UP001054252"/>
    </source>
</evidence>
<accession>A0AAV5ISE0</accession>
<keyword evidence="1" id="KW-1133">Transmembrane helix</keyword>
<dbReference type="Proteomes" id="UP001054252">
    <property type="component" value="Unassembled WGS sequence"/>
</dbReference>